<sequence>MYQQSISQIPNNFQMNGVTDYDQSNNNSFYYQDQSNGDLIIQQQNHIGQQGFSSGEPDFHSLLMSASNNISNRQQIPSPQQVQVQQQAQPQPPQQQHQQQQQQQQIQNFTTLLNNNNNNVNLNSQINKMIFSMYGADEQSMGYLPFSDEKKLILLSALGADANIFLQQQQQQQQQQVLQSPQQQQQQQQQNNFQNQQQFQPQVLQPPQQPQVLQPPQQQQQVNFQNINQQPQQNTVNSVYNQNFNSIVQQPQPQPQPQQILRQPFQNTRVNQVPNQVIYSNANTTNNIVQQQQAQAQQQSQQQQAQAQQQQTLQNIVTQNIIPQQPIKPPTPTISSIHHLQQQQQQQQQQQTQAQTQTQPTISSIHHANGLQQQQQQQQQQQTSHQIPQQTHYSLSPPMTPNHQNQMDPYYGLDDDSHLTDKQKSRRRASQNLASRNYRQRKKQYMSEIESKLEVIVLENEKLKQELYQAKKLIDKLIQENNILKGPQKKKSDIPGCTGEEDDEDDDIFEGINVNTSQDDIQNSSQMVHIGNDGNNFTNSLLGPQDDSFISNNNNINNNMNSSMISGSTQEVPQDITTLIDRLEAGMKITDGNGGSDLVSTLKSFYGTLKNRQNIYVKQIKQIVNPCTQAKLALLDLDINSTYNPVCNLNFKGADQQGNLQETPPNQTPVVSSPLSHNDVPSSPAITITPLHELFPTMWLLEFIEEAQVSAEQEIRIRTLRQESMFKHSKILKERQSLNRDIREYYQTKIFKHLKRSQRSRDRSQISHSGGMNPPPSSTTHGGTSTTSTTSDHMHHNTSPTNKMDYETSSPAIGTSYITELSELLDSLKDNLDQENVLLLQTYEQLGSILSPHQEALFITKVYNSISSEDGFSNVQMLHGIWDFISTSYESKSSSTPNLPNQSSSK</sequence>
<dbReference type="SUPFAM" id="SSF57959">
    <property type="entry name" value="Leucine zipper domain"/>
    <property type="match status" value="1"/>
</dbReference>
<dbReference type="Pfam" id="PF00170">
    <property type="entry name" value="bZIP_1"/>
    <property type="match status" value="1"/>
</dbReference>
<feature type="compositionally biased region" description="Low complexity" evidence="2">
    <location>
        <begin position="372"/>
        <end position="390"/>
    </location>
</feature>
<dbReference type="AlphaFoldDB" id="A0A151Z688"/>
<evidence type="ECO:0000256" key="2">
    <source>
        <dbReference type="SAM" id="MobiDB-lite"/>
    </source>
</evidence>
<dbReference type="PANTHER" id="PTHR14312">
    <property type="entry name" value="CREB/ATF BZIP TRANSCRIPTION FACTOR"/>
    <property type="match status" value="1"/>
</dbReference>
<gene>
    <name evidence="4" type="ORF">DLAC_10116</name>
</gene>
<dbReference type="InParanoid" id="A0A151Z688"/>
<name>A0A151Z688_TIELA</name>
<dbReference type="STRING" id="361077.A0A151Z688"/>
<dbReference type="SMART" id="SM00338">
    <property type="entry name" value="BRLZ"/>
    <property type="match status" value="1"/>
</dbReference>
<evidence type="ECO:0000313" key="4">
    <source>
        <dbReference type="EMBL" id="KYQ89448.1"/>
    </source>
</evidence>
<dbReference type="EMBL" id="LODT01000041">
    <property type="protein sequence ID" value="KYQ89448.1"/>
    <property type="molecule type" value="Genomic_DNA"/>
</dbReference>
<dbReference type="GO" id="GO:0043565">
    <property type="term" value="F:sequence-specific DNA binding"/>
    <property type="evidence" value="ECO:0007669"/>
    <property type="project" value="TreeGrafter"/>
</dbReference>
<feature type="region of interest" description="Disordered" evidence="2">
    <location>
        <begin position="753"/>
        <end position="808"/>
    </location>
</feature>
<feature type="compositionally biased region" description="Low complexity" evidence="2">
    <location>
        <begin position="74"/>
        <end position="105"/>
    </location>
</feature>
<feature type="compositionally biased region" description="Low complexity" evidence="2">
    <location>
        <begin position="333"/>
        <end position="359"/>
    </location>
</feature>
<evidence type="ECO:0000259" key="3">
    <source>
        <dbReference type="PROSITE" id="PS50217"/>
    </source>
</evidence>
<keyword evidence="1" id="KW-0175">Coiled coil</keyword>
<organism evidence="4 5">
    <name type="scientific">Tieghemostelium lacteum</name>
    <name type="common">Slime mold</name>
    <name type="synonym">Dictyostelium lacteum</name>
    <dbReference type="NCBI Taxonomy" id="361077"/>
    <lineage>
        <taxon>Eukaryota</taxon>
        <taxon>Amoebozoa</taxon>
        <taxon>Evosea</taxon>
        <taxon>Eumycetozoa</taxon>
        <taxon>Dictyostelia</taxon>
        <taxon>Dictyosteliales</taxon>
        <taxon>Raperosteliaceae</taxon>
        <taxon>Tieghemostelium</taxon>
    </lineage>
</organism>
<dbReference type="GO" id="GO:0005634">
    <property type="term" value="C:nucleus"/>
    <property type="evidence" value="ECO:0007669"/>
    <property type="project" value="TreeGrafter"/>
</dbReference>
<evidence type="ECO:0000313" key="5">
    <source>
        <dbReference type="Proteomes" id="UP000076078"/>
    </source>
</evidence>
<feature type="region of interest" description="Disordered" evidence="2">
    <location>
        <begin position="73"/>
        <end position="105"/>
    </location>
</feature>
<protein>
    <submittedName>
        <fullName evidence="4">Putative basic-leucine zipper transcription factor</fullName>
    </submittedName>
</protein>
<evidence type="ECO:0000256" key="1">
    <source>
        <dbReference type="SAM" id="Coils"/>
    </source>
</evidence>
<accession>A0A151Z688</accession>
<dbReference type="InterPro" id="IPR004827">
    <property type="entry name" value="bZIP"/>
</dbReference>
<proteinExistence type="predicted"/>
<dbReference type="OMA" id="IVNPCTQ"/>
<feature type="region of interest" description="Disordered" evidence="2">
    <location>
        <begin position="1"/>
        <end position="20"/>
    </location>
</feature>
<feature type="coiled-coil region" evidence="1">
    <location>
        <begin position="446"/>
        <end position="480"/>
    </location>
</feature>
<dbReference type="GO" id="GO:0003700">
    <property type="term" value="F:DNA-binding transcription factor activity"/>
    <property type="evidence" value="ECO:0007669"/>
    <property type="project" value="InterPro"/>
</dbReference>
<feature type="region of interest" description="Disordered" evidence="2">
    <location>
        <begin position="657"/>
        <end position="678"/>
    </location>
</feature>
<feature type="region of interest" description="Disordered" evidence="2">
    <location>
        <begin position="183"/>
        <end position="221"/>
    </location>
</feature>
<comment type="caution">
    <text evidence="4">The sequence shown here is derived from an EMBL/GenBank/DDBJ whole genome shotgun (WGS) entry which is preliminary data.</text>
</comment>
<feature type="region of interest" description="Disordered" evidence="2">
    <location>
        <begin position="487"/>
        <end position="506"/>
    </location>
</feature>
<dbReference type="CDD" id="cd14686">
    <property type="entry name" value="bZIP"/>
    <property type="match status" value="1"/>
</dbReference>
<dbReference type="InterPro" id="IPR046347">
    <property type="entry name" value="bZIP_sf"/>
</dbReference>
<dbReference type="PANTHER" id="PTHR14312:SF7">
    <property type="entry name" value="BASIC-LEUCINE ZIPPER TRANSCRIPTION FACTOR B-RELATED"/>
    <property type="match status" value="1"/>
</dbReference>
<feature type="domain" description="BZIP" evidence="3">
    <location>
        <begin position="421"/>
        <end position="484"/>
    </location>
</feature>
<dbReference type="PROSITE" id="PS50217">
    <property type="entry name" value="BZIP"/>
    <property type="match status" value="1"/>
</dbReference>
<reference evidence="4 5" key="1">
    <citation type="submission" date="2015-12" db="EMBL/GenBank/DDBJ databases">
        <title>Dictyostelia acquired genes for synthesis and detection of signals that induce cell-type specialization by lateral gene transfer from prokaryotes.</title>
        <authorList>
            <person name="Gloeckner G."/>
            <person name="Schaap P."/>
        </authorList>
    </citation>
    <scope>NUCLEOTIDE SEQUENCE [LARGE SCALE GENOMIC DNA]</scope>
    <source>
        <strain evidence="4 5">TK</strain>
    </source>
</reference>
<dbReference type="Proteomes" id="UP000076078">
    <property type="component" value="Unassembled WGS sequence"/>
</dbReference>
<dbReference type="OrthoDB" id="20960at2759"/>
<dbReference type="Gene3D" id="1.20.5.170">
    <property type="match status" value="1"/>
</dbReference>
<feature type="compositionally biased region" description="Low complexity" evidence="2">
    <location>
        <begin position="778"/>
        <end position="791"/>
    </location>
</feature>
<feature type="region of interest" description="Disordered" evidence="2">
    <location>
        <begin position="323"/>
        <end position="444"/>
    </location>
</feature>
<keyword evidence="5" id="KW-1185">Reference proteome</keyword>